<evidence type="ECO:0000256" key="10">
    <source>
        <dbReference type="ARBA" id="ARBA00023239"/>
    </source>
</evidence>
<evidence type="ECO:0000256" key="4">
    <source>
        <dbReference type="ARBA" id="ARBA00014046"/>
    </source>
</evidence>
<organism evidence="16 17">
    <name type="scientific">Ditylenchus dipsaci</name>
    <dbReference type="NCBI Taxonomy" id="166011"/>
    <lineage>
        <taxon>Eukaryota</taxon>
        <taxon>Metazoa</taxon>
        <taxon>Ecdysozoa</taxon>
        <taxon>Nematoda</taxon>
        <taxon>Chromadorea</taxon>
        <taxon>Rhabditida</taxon>
        <taxon>Tylenchina</taxon>
        <taxon>Tylenchomorpha</taxon>
        <taxon>Sphaerularioidea</taxon>
        <taxon>Anguinidae</taxon>
        <taxon>Anguininae</taxon>
        <taxon>Ditylenchus</taxon>
    </lineage>
</organism>
<evidence type="ECO:0000256" key="8">
    <source>
        <dbReference type="ARBA" id="ARBA00023125"/>
    </source>
</evidence>
<comment type="cofactor">
    <cofactor evidence="1">
        <name>FAD</name>
        <dbReference type="ChEBI" id="CHEBI:57692"/>
    </cofactor>
</comment>
<feature type="region of interest" description="Disordered" evidence="14">
    <location>
        <begin position="771"/>
        <end position="796"/>
    </location>
</feature>
<dbReference type="SUPFAM" id="SSF48173">
    <property type="entry name" value="Cryptochrome/photolyase FAD-binding domain"/>
    <property type="match status" value="1"/>
</dbReference>
<dbReference type="Pfam" id="PF00875">
    <property type="entry name" value="DNA_photolyase"/>
    <property type="match status" value="1"/>
</dbReference>
<dbReference type="WBParaSite" id="jg18964">
    <property type="protein sequence ID" value="jg18964"/>
    <property type="gene ID" value="jg18964"/>
</dbReference>
<dbReference type="GO" id="GO:0003677">
    <property type="term" value="F:DNA binding"/>
    <property type="evidence" value="ECO:0007669"/>
    <property type="project" value="UniProtKB-KW"/>
</dbReference>
<dbReference type="Gene3D" id="1.25.40.80">
    <property type="match status" value="1"/>
</dbReference>
<evidence type="ECO:0000256" key="1">
    <source>
        <dbReference type="ARBA" id="ARBA00001974"/>
    </source>
</evidence>
<dbReference type="Gene3D" id="1.10.579.10">
    <property type="entry name" value="DNA Cyclobutane Dipyrimidine Photolyase, subunit A, domain 3"/>
    <property type="match status" value="1"/>
</dbReference>
<dbReference type="InterPro" id="IPR036155">
    <property type="entry name" value="Crypto/Photolyase_N_sf"/>
</dbReference>
<keyword evidence="7" id="KW-0274">FAD</keyword>
<dbReference type="InterPro" id="IPR014729">
    <property type="entry name" value="Rossmann-like_a/b/a_fold"/>
</dbReference>
<evidence type="ECO:0000256" key="14">
    <source>
        <dbReference type="SAM" id="MobiDB-lite"/>
    </source>
</evidence>
<evidence type="ECO:0000256" key="6">
    <source>
        <dbReference type="ARBA" id="ARBA00022763"/>
    </source>
</evidence>
<dbReference type="Pfam" id="PF26052">
    <property type="entry name" value="BRE1B"/>
    <property type="match status" value="1"/>
</dbReference>
<evidence type="ECO:0000256" key="11">
    <source>
        <dbReference type="ARBA" id="ARBA00031671"/>
    </source>
</evidence>
<evidence type="ECO:0000256" key="12">
    <source>
        <dbReference type="ARBA" id="ARBA00033999"/>
    </source>
</evidence>
<dbReference type="PROSITE" id="PS01083">
    <property type="entry name" value="DNA_PHOTOLYASES_2_1"/>
    <property type="match status" value="1"/>
</dbReference>
<keyword evidence="8" id="KW-0238">DNA-binding</keyword>
<dbReference type="PANTHER" id="PTHR10211">
    <property type="entry name" value="DEOXYRIBODIPYRIMIDINE PHOTOLYASE"/>
    <property type="match status" value="1"/>
</dbReference>
<dbReference type="Gene3D" id="3.40.50.620">
    <property type="entry name" value="HUPs"/>
    <property type="match status" value="1"/>
</dbReference>
<dbReference type="InterPro" id="IPR058642">
    <property type="entry name" value="BRE1A/B-like_dom"/>
</dbReference>
<dbReference type="InterPro" id="IPR052219">
    <property type="entry name" value="Photolyase_Class-2"/>
</dbReference>
<dbReference type="Proteomes" id="UP000887574">
    <property type="component" value="Unplaced"/>
</dbReference>
<evidence type="ECO:0000256" key="7">
    <source>
        <dbReference type="ARBA" id="ARBA00022827"/>
    </source>
</evidence>
<dbReference type="GO" id="GO:0003904">
    <property type="term" value="F:deoxyribodipyrimidine photo-lyase activity"/>
    <property type="evidence" value="ECO:0007669"/>
    <property type="project" value="UniProtKB-EC"/>
</dbReference>
<evidence type="ECO:0000313" key="16">
    <source>
        <dbReference type="Proteomes" id="UP000887574"/>
    </source>
</evidence>
<evidence type="ECO:0000259" key="15">
    <source>
        <dbReference type="PROSITE" id="PS51645"/>
    </source>
</evidence>
<evidence type="ECO:0000256" key="2">
    <source>
        <dbReference type="ARBA" id="ARBA00006409"/>
    </source>
</evidence>
<keyword evidence="5" id="KW-0285">Flavoprotein</keyword>
<dbReference type="InterPro" id="IPR032673">
    <property type="entry name" value="DNA_photolyase_2_CS"/>
</dbReference>
<keyword evidence="10" id="KW-0456">Lyase</keyword>
<dbReference type="AlphaFoldDB" id="A0A915DFP7"/>
<evidence type="ECO:0000256" key="9">
    <source>
        <dbReference type="ARBA" id="ARBA00023204"/>
    </source>
</evidence>
<comment type="catalytic activity">
    <reaction evidence="12">
        <text>cyclobutadipyrimidine (in DNA) = 2 pyrimidine residues (in DNA).</text>
        <dbReference type="EC" id="4.1.99.3"/>
    </reaction>
</comment>
<dbReference type="EC" id="4.1.99.3" evidence="3"/>
<name>A0A915DFP7_9BILA</name>
<proteinExistence type="inferred from homology"/>
<accession>A0A915DFP7</accession>
<dbReference type="FunFam" id="1.10.579.10:FF:000002">
    <property type="entry name" value="Deoxyribodipyrimidine photolyase"/>
    <property type="match status" value="1"/>
</dbReference>
<dbReference type="GO" id="GO:0000719">
    <property type="term" value="P:photoreactive repair"/>
    <property type="evidence" value="ECO:0007669"/>
    <property type="project" value="TreeGrafter"/>
</dbReference>
<evidence type="ECO:0000313" key="17">
    <source>
        <dbReference type="WBParaSite" id="jg18964"/>
    </source>
</evidence>
<evidence type="ECO:0000256" key="13">
    <source>
        <dbReference type="SAM" id="Coils"/>
    </source>
</evidence>
<keyword evidence="13" id="KW-0175">Coiled coil</keyword>
<dbReference type="InterPro" id="IPR036134">
    <property type="entry name" value="Crypto/Photolyase_FAD-like_sf"/>
</dbReference>
<sequence>MSSESEDENGDEISFLLREPIEREDVSSRGKRIVWANSYSYTHRNESSRIIGRPVTHNAVESWNKEYNAHFPGGGKPERSKVIRHQMDEEEAVRHLITRKLEEDFRNIRPSSWNPKNEFMQSSTSRMLKGKNIQENHIMERIKVHNCQVVKTGAKYCLYLIRNCFRISHNYSLTHAINSANESKLPLLVCSFFSKEDFNKRQRIFLLEGLLELKHSFGQFSGLKYLPLECDGSEVLPSIMNFVDDASEVIVDYGYLRSDRTLLASLKDELVKKQCRLTTVESNVVVPVELASQKSETAARTFRPKVWQRAKDFLIAADLPDPETALLSKDSLPNGPELDVEKELEQTKADCSTKKPSYAKGGESQAKLMLKSFLESGLNIYGTERNFPGLGGQSNLSGFLRFGMISPVEVILSVSASKSKKENKDSFIEELLVRRELSMNFIWFEPDSYDSLESIPDWAKITLKIHAKDKRKTLYTYEQLETGKTKDPFWNAAQLEMVNTGKMHGYMRMYWAKKAIEWTPDTESAYKFLIEQNDKFEIDGRDPNGFAGVLWNFGKHDRAHAEREIFGKLRYMNDEGLKRKFKKSIYSYLGDADLFDIITDKQSSIAFILASCQNAQVLTILGMVMCGVKDIDNKVLKAQHYKLCERFRHKEKLRQILEKRVEELEGRQAKDDEVSCIINRYWNRMDEDVQLLLQRFDADATLDFEEKGVSDENVKHFLAVLSNWGLEEIEEKLSQRVEFTSRALSKLVQVFDKVVQGNSHLSGLISGEKDSFNHSRLSSPDDNSESPAAPESPKKEIIEEELRNYCKGVLDENVRLQRLVTHVQAENHRLSVQSASKDDQLSIMENRLETLNNKLEDVQYEYNKSLMREEKLDYRLAEYIRKEQIQQVQVPVEVINNQNGADEVANVSKAKLEELQQELDLQVELASNRLTELQEMTERNKALSAELEQCEMKLKYIPAEVIRTFPEYTTLQSNYSSLLDDCKTLRANMDDLQQQLSDQKLAHSKQVERMKNEEALAQERMQETLLELDGQLNMVRKEYDTLCIEFEHSTAANEQAGPINEQVLALMKTYSMQNEQLKLDVSRYKRKCLDATTMLLKCQKELESERKISNENYLIIKLEEEPRKLLLLMLTTTSTSWMGRSQVP</sequence>
<feature type="domain" description="Photolyase/cryptochrome alpha/beta" evidence="15">
    <location>
        <begin position="155"/>
        <end position="288"/>
    </location>
</feature>
<feature type="coiled-coil region" evidence="13">
    <location>
        <begin position="905"/>
        <end position="1027"/>
    </location>
</feature>
<evidence type="ECO:0000256" key="5">
    <source>
        <dbReference type="ARBA" id="ARBA00022630"/>
    </source>
</evidence>
<keyword evidence="16" id="KW-1185">Reference proteome</keyword>
<dbReference type="SUPFAM" id="SSF52425">
    <property type="entry name" value="Cryptochrome/photolyase, N-terminal domain"/>
    <property type="match status" value="1"/>
</dbReference>
<dbReference type="InterPro" id="IPR006050">
    <property type="entry name" value="DNA_photolyase_N"/>
</dbReference>
<protein>
    <recommendedName>
        <fullName evidence="4">Deoxyribodipyrimidine photo-lyase</fullName>
        <ecNumber evidence="3">4.1.99.3</ecNumber>
    </recommendedName>
    <alternativeName>
        <fullName evidence="11">DNA photolyase</fullName>
    </alternativeName>
</protein>
<comment type="similarity">
    <text evidence="2">Belongs to the DNA photolyase class-2 family.</text>
</comment>
<reference evidence="17" key="1">
    <citation type="submission" date="2022-11" db="UniProtKB">
        <authorList>
            <consortium name="WormBaseParasite"/>
        </authorList>
    </citation>
    <scope>IDENTIFICATION</scope>
</reference>
<dbReference type="PANTHER" id="PTHR10211:SF0">
    <property type="entry name" value="DEOXYRIBODIPYRIMIDINE PHOTO-LYASE"/>
    <property type="match status" value="1"/>
</dbReference>
<keyword evidence="6" id="KW-0227">DNA damage</keyword>
<evidence type="ECO:0000256" key="3">
    <source>
        <dbReference type="ARBA" id="ARBA00013149"/>
    </source>
</evidence>
<feature type="coiled-coil region" evidence="13">
    <location>
        <begin position="834"/>
        <end position="861"/>
    </location>
</feature>
<keyword evidence="9" id="KW-0234">DNA repair</keyword>
<dbReference type="PROSITE" id="PS51645">
    <property type="entry name" value="PHR_CRY_ALPHA_BETA"/>
    <property type="match status" value="1"/>
</dbReference>